<feature type="transmembrane region" description="Helical" evidence="1">
    <location>
        <begin position="90"/>
        <end position="115"/>
    </location>
</feature>
<feature type="transmembrane region" description="Helical" evidence="1">
    <location>
        <begin position="21"/>
        <end position="49"/>
    </location>
</feature>
<name>A0ABZ0WRR1_9BURK</name>
<protein>
    <recommendedName>
        <fullName evidence="4">Transmembrane protein</fullName>
    </recommendedName>
</protein>
<keyword evidence="3" id="KW-1185">Reference proteome</keyword>
<dbReference type="Proteomes" id="UP001325479">
    <property type="component" value="Chromosome"/>
</dbReference>
<organism evidence="2 3">
    <name type="scientific">Paraburkholderia kururiensis</name>
    <dbReference type="NCBI Taxonomy" id="984307"/>
    <lineage>
        <taxon>Bacteria</taxon>
        <taxon>Pseudomonadati</taxon>
        <taxon>Pseudomonadota</taxon>
        <taxon>Betaproteobacteria</taxon>
        <taxon>Burkholderiales</taxon>
        <taxon>Burkholderiaceae</taxon>
        <taxon>Paraburkholderia</taxon>
    </lineage>
</organism>
<keyword evidence="1" id="KW-1133">Transmembrane helix</keyword>
<feature type="transmembrane region" description="Helical" evidence="1">
    <location>
        <begin position="55"/>
        <end position="78"/>
    </location>
</feature>
<keyword evidence="1" id="KW-0472">Membrane</keyword>
<reference evidence="2 3" key="1">
    <citation type="submission" date="2023-12" db="EMBL/GenBank/DDBJ databases">
        <title>Genome sequencing and assembly of bacterial species from a model synthetic community.</title>
        <authorList>
            <person name="Hogle S.L."/>
        </authorList>
    </citation>
    <scope>NUCLEOTIDE SEQUENCE [LARGE SCALE GENOMIC DNA]</scope>
    <source>
        <strain evidence="2 3">HAMBI 2494</strain>
    </source>
</reference>
<evidence type="ECO:0000256" key="1">
    <source>
        <dbReference type="SAM" id="Phobius"/>
    </source>
</evidence>
<evidence type="ECO:0008006" key="4">
    <source>
        <dbReference type="Google" id="ProtNLM"/>
    </source>
</evidence>
<dbReference type="EMBL" id="CP139965">
    <property type="protein sequence ID" value="WQD79954.1"/>
    <property type="molecule type" value="Genomic_DNA"/>
</dbReference>
<proteinExistence type="predicted"/>
<feature type="transmembrane region" description="Helical" evidence="1">
    <location>
        <begin position="135"/>
        <end position="163"/>
    </location>
</feature>
<sequence length="165" mass="17847">MAGSLSHDDSRLPLRWRMPWLAWQSLSWAVLTVLAPPFWAVGMLLVINAHSDQPLFWAATMAIVPIAHGIAIVMVNQLHHRARFTSRRAVALRFFLVSMAVCCVLFVAALWATGAGDALLRPLVETAPGTRIDTLVLPAACVAAAFGISSSAHASIVHAWLAFEA</sequence>
<dbReference type="RefSeq" id="WP_232833600.1">
    <property type="nucleotide sequence ID" value="NZ_CP139965.1"/>
</dbReference>
<evidence type="ECO:0000313" key="3">
    <source>
        <dbReference type="Proteomes" id="UP001325479"/>
    </source>
</evidence>
<keyword evidence="1" id="KW-0812">Transmembrane</keyword>
<accession>A0ABZ0WRR1</accession>
<evidence type="ECO:0000313" key="2">
    <source>
        <dbReference type="EMBL" id="WQD79954.1"/>
    </source>
</evidence>
<gene>
    <name evidence="2" type="ORF">U0042_09880</name>
</gene>